<dbReference type="GO" id="GO:0008540">
    <property type="term" value="C:proteasome regulatory particle, base subcomplex"/>
    <property type="evidence" value="ECO:0007669"/>
    <property type="project" value="TreeGrafter"/>
</dbReference>
<accession>A0A183J2X5</accession>
<reference evidence="7" key="1">
    <citation type="submission" date="2016-06" db="UniProtKB">
        <authorList>
            <consortium name="WormBaseParasite"/>
        </authorList>
    </citation>
    <scope>IDENTIFICATION</scope>
</reference>
<sequence length="337" mass="36708">MRFLALGIALIFLAKQEEADVIIESLKALPEPFGSMAATLVEVCAYAGTGNVLKIQHLLQICSEHRTVEKDEKDKKKDKKEADSNKNDVGLQQAIATLGIALISSGEEIGSSMSFRLFGHLIRYGEPCVRRAVPLALALISTSNPQLNILEMLSKFSHDADPETAYCSIFALGLIGAGTNNARLGAMLRQLAAFHQRDLLSLMLVRISQGLVHLGKGTMTLNAFHSDRQLMSPSAVAGLFATCFAFLDCKNTILARQHYLLYCLVPAIQPRMLITFIATDDDMHQLKQVNATVRVGQAVDVVGQAGKPKSITGFQTYTTPVLLAYGERAELATEECK</sequence>
<dbReference type="Proteomes" id="UP000270296">
    <property type="component" value="Unassembled WGS sequence"/>
</dbReference>
<feature type="domain" description="26S proteasome non-ATPase regulatory subunit RPN1 C-terminal" evidence="4">
    <location>
        <begin position="302"/>
        <end position="335"/>
    </location>
</feature>
<dbReference type="PANTHER" id="PTHR10943">
    <property type="entry name" value="26S PROTEASOME NON-ATPASE REGULATORY SUBUNIT"/>
    <property type="match status" value="1"/>
</dbReference>
<dbReference type="SUPFAM" id="SSF48371">
    <property type="entry name" value="ARM repeat"/>
    <property type="match status" value="1"/>
</dbReference>
<dbReference type="WBParaSite" id="SBAD_0001058701-mRNA-1">
    <property type="protein sequence ID" value="SBAD_0001058701-mRNA-1"/>
    <property type="gene ID" value="SBAD_0001058701"/>
</dbReference>
<dbReference type="AlphaFoldDB" id="A0A183J2X5"/>
<reference evidence="5 6" key="2">
    <citation type="submission" date="2018-11" db="EMBL/GenBank/DDBJ databases">
        <authorList>
            <consortium name="Pathogen Informatics"/>
        </authorList>
    </citation>
    <scope>NUCLEOTIDE SEQUENCE [LARGE SCALE GENOMIC DNA]</scope>
</reference>
<dbReference type="Gene3D" id="1.25.10.10">
    <property type="entry name" value="Leucine-rich Repeat Variant"/>
    <property type="match status" value="1"/>
</dbReference>
<dbReference type="OrthoDB" id="5856852at2759"/>
<dbReference type="GO" id="GO:0034515">
    <property type="term" value="C:proteasome storage granule"/>
    <property type="evidence" value="ECO:0007669"/>
    <property type="project" value="TreeGrafter"/>
</dbReference>
<dbReference type="PANTHER" id="PTHR10943:SF1">
    <property type="entry name" value="26S PROTEASOME NON-ATPASE REGULATORY SUBUNIT 2"/>
    <property type="match status" value="1"/>
</dbReference>
<keyword evidence="1" id="KW-0677">Repeat</keyword>
<evidence type="ECO:0000256" key="3">
    <source>
        <dbReference type="SAM" id="SignalP"/>
    </source>
</evidence>
<evidence type="ECO:0000256" key="2">
    <source>
        <dbReference type="ARBA" id="ARBA00022942"/>
    </source>
</evidence>
<dbReference type="EMBL" id="UZAM01013780">
    <property type="protein sequence ID" value="VDP29985.1"/>
    <property type="molecule type" value="Genomic_DNA"/>
</dbReference>
<organism evidence="7">
    <name type="scientific">Soboliphyme baturini</name>
    <dbReference type="NCBI Taxonomy" id="241478"/>
    <lineage>
        <taxon>Eukaryota</taxon>
        <taxon>Metazoa</taxon>
        <taxon>Ecdysozoa</taxon>
        <taxon>Nematoda</taxon>
        <taxon>Enoplea</taxon>
        <taxon>Dorylaimia</taxon>
        <taxon>Dioctophymatida</taxon>
        <taxon>Dioctophymatoidea</taxon>
        <taxon>Soboliphymatidae</taxon>
        <taxon>Soboliphyme</taxon>
    </lineage>
</organism>
<evidence type="ECO:0000313" key="6">
    <source>
        <dbReference type="Proteomes" id="UP000270296"/>
    </source>
</evidence>
<keyword evidence="3" id="KW-0732">Signal</keyword>
<keyword evidence="6" id="KW-1185">Reference proteome</keyword>
<dbReference type="InterPro" id="IPR011989">
    <property type="entry name" value="ARM-like"/>
</dbReference>
<feature type="chain" id="PRO_5043140391" evidence="3">
    <location>
        <begin position="20"/>
        <end position="337"/>
    </location>
</feature>
<name>A0A183J2X5_9BILA</name>
<proteinExistence type="predicted"/>
<dbReference type="InterPro" id="IPR041433">
    <property type="entry name" value="RPN1_C"/>
</dbReference>
<feature type="signal peptide" evidence="3">
    <location>
        <begin position="1"/>
        <end position="19"/>
    </location>
</feature>
<evidence type="ECO:0000313" key="7">
    <source>
        <dbReference type="WBParaSite" id="SBAD_0001058701-mRNA-1"/>
    </source>
</evidence>
<dbReference type="GO" id="GO:0043161">
    <property type="term" value="P:proteasome-mediated ubiquitin-dependent protein catabolic process"/>
    <property type="evidence" value="ECO:0007669"/>
    <property type="project" value="TreeGrafter"/>
</dbReference>
<dbReference type="InterPro" id="IPR016024">
    <property type="entry name" value="ARM-type_fold"/>
</dbReference>
<evidence type="ECO:0000313" key="5">
    <source>
        <dbReference type="EMBL" id="VDP29985.1"/>
    </source>
</evidence>
<protein>
    <submittedName>
        <fullName evidence="7">RPN1_C domain-containing protein</fullName>
    </submittedName>
</protein>
<gene>
    <name evidence="5" type="ORF">SBAD_LOCUS10223</name>
</gene>
<keyword evidence="2" id="KW-0647">Proteasome</keyword>
<evidence type="ECO:0000259" key="4">
    <source>
        <dbReference type="Pfam" id="PF18051"/>
    </source>
</evidence>
<dbReference type="GO" id="GO:0005634">
    <property type="term" value="C:nucleus"/>
    <property type="evidence" value="ECO:0007669"/>
    <property type="project" value="TreeGrafter"/>
</dbReference>
<dbReference type="Pfam" id="PF18051">
    <property type="entry name" value="RPN1_C"/>
    <property type="match status" value="1"/>
</dbReference>
<evidence type="ECO:0000256" key="1">
    <source>
        <dbReference type="ARBA" id="ARBA00022737"/>
    </source>
</evidence>